<name>A0AAV7GNR9_DENCH</name>
<protein>
    <submittedName>
        <fullName evidence="2">Uncharacterized protein</fullName>
    </submittedName>
</protein>
<evidence type="ECO:0000313" key="3">
    <source>
        <dbReference type="Proteomes" id="UP000775213"/>
    </source>
</evidence>
<gene>
    <name evidence="2" type="ORF">IEQ34_013566</name>
</gene>
<proteinExistence type="predicted"/>
<dbReference type="EMBL" id="JAGFBR010000012">
    <property type="protein sequence ID" value="KAH0458251.1"/>
    <property type="molecule type" value="Genomic_DNA"/>
</dbReference>
<accession>A0AAV7GNR9</accession>
<feature type="region of interest" description="Disordered" evidence="1">
    <location>
        <begin position="517"/>
        <end position="537"/>
    </location>
</feature>
<evidence type="ECO:0000256" key="1">
    <source>
        <dbReference type="SAM" id="MobiDB-lite"/>
    </source>
</evidence>
<organism evidence="2 3">
    <name type="scientific">Dendrobium chrysotoxum</name>
    <name type="common">Orchid</name>
    <dbReference type="NCBI Taxonomy" id="161865"/>
    <lineage>
        <taxon>Eukaryota</taxon>
        <taxon>Viridiplantae</taxon>
        <taxon>Streptophyta</taxon>
        <taxon>Embryophyta</taxon>
        <taxon>Tracheophyta</taxon>
        <taxon>Spermatophyta</taxon>
        <taxon>Magnoliopsida</taxon>
        <taxon>Liliopsida</taxon>
        <taxon>Asparagales</taxon>
        <taxon>Orchidaceae</taxon>
        <taxon>Epidendroideae</taxon>
        <taxon>Malaxideae</taxon>
        <taxon>Dendrobiinae</taxon>
        <taxon>Dendrobium</taxon>
    </lineage>
</organism>
<feature type="compositionally biased region" description="Basic and acidic residues" evidence="1">
    <location>
        <begin position="1"/>
        <end position="11"/>
    </location>
</feature>
<sequence>MSKNGSEDSKNVRFYLSGPEIGPESGLGRPSRRRRYWPCPRAVAAAAGSARALLRARLPAGCLARACGPPGPAPCPSVGLFGRSWLTGPGPPLALNGWHPSSRPRAPCCEKETPSPPPLCPLAIREVFPCLRIGGNPYHTAGPLPIQRSCRVTTFPRVIPRSGESLPRCGERRSTKRAKVDDVASTITGDLLMLLHKNFHILNDVVTMVPKRSDRASLPPSGYLTVSETSLRARLCFSPPAELVKILRSCGVCLLQFSYRAMSVTVGLITLFRDRGAVLTPEHLSRMGRLTSDMQGPMQIVRHAHPRPCEELVQFILFVRNDWGLLEKWGKMRDLPAPLHVGEDDIMRLLKVHDVELLLYEVRYLNKYIEEEFLFKVGLSFHPGRSDAQMLKPTSKVPEPPVPVDLERAQATITQLCEDQRASGEKVAVLEAENKRSQTLIAEKEVVLTSFESSRVIDDFKKSIAFKIIIQDHVQEACDHIYEVEVKALEQQCLDDGFIRGFLKGVRLMQRKTGVEVEGLTPSQASDDFPPGSDGDEIESELQKAFALEADDEVVDIE</sequence>
<dbReference type="Proteomes" id="UP000775213">
    <property type="component" value="Unassembled WGS sequence"/>
</dbReference>
<comment type="caution">
    <text evidence="2">The sequence shown here is derived from an EMBL/GenBank/DDBJ whole genome shotgun (WGS) entry which is preliminary data.</text>
</comment>
<dbReference type="AlphaFoldDB" id="A0AAV7GNR9"/>
<feature type="region of interest" description="Disordered" evidence="1">
    <location>
        <begin position="1"/>
        <end position="32"/>
    </location>
</feature>
<keyword evidence="3" id="KW-1185">Reference proteome</keyword>
<reference evidence="2 3" key="1">
    <citation type="journal article" date="2021" name="Hortic Res">
        <title>Chromosome-scale assembly of the Dendrobium chrysotoxum genome enhances the understanding of orchid evolution.</title>
        <authorList>
            <person name="Zhang Y."/>
            <person name="Zhang G.Q."/>
            <person name="Zhang D."/>
            <person name="Liu X.D."/>
            <person name="Xu X.Y."/>
            <person name="Sun W.H."/>
            <person name="Yu X."/>
            <person name="Zhu X."/>
            <person name="Wang Z.W."/>
            <person name="Zhao X."/>
            <person name="Zhong W.Y."/>
            <person name="Chen H."/>
            <person name="Yin W.L."/>
            <person name="Huang T."/>
            <person name="Niu S.C."/>
            <person name="Liu Z.J."/>
        </authorList>
    </citation>
    <scope>NUCLEOTIDE SEQUENCE [LARGE SCALE GENOMIC DNA]</scope>
    <source>
        <strain evidence="2">Lindl</strain>
    </source>
</reference>
<evidence type="ECO:0000313" key="2">
    <source>
        <dbReference type="EMBL" id="KAH0458251.1"/>
    </source>
</evidence>